<protein>
    <submittedName>
        <fullName evidence="1">Uncharacterized protein</fullName>
    </submittedName>
</protein>
<proteinExistence type="predicted"/>
<accession>A0AAU0EZX0</accession>
<dbReference type="EMBL" id="CP136426">
    <property type="protein sequence ID" value="WOC50949.1"/>
    <property type="molecule type" value="Genomic_DNA"/>
</dbReference>
<gene>
    <name evidence="1" type="ORF">BPO_0302</name>
</gene>
<keyword evidence="2" id="KW-1185">Reference proteome</keyword>
<organism evidence="1 2">
    <name type="scientific">Bergeyella porcorum</name>
    <dbReference type="NCBI Taxonomy" id="1735111"/>
    <lineage>
        <taxon>Bacteria</taxon>
        <taxon>Pseudomonadati</taxon>
        <taxon>Bacteroidota</taxon>
        <taxon>Flavobacteriia</taxon>
        <taxon>Flavobacteriales</taxon>
        <taxon>Weeksellaceae</taxon>
        <taxon>Bergeyella</taxon>
    </lineage>
</organism>
<dbReference type="AlphaFoldDB" id="A0AAU0EZX0"/>
<evidence type="ECO:0000313" key="1">
    <source>
        <dbReference type="EMBL" id="WOC50949.1"/>
    </source>
</evidence>
<evidence type="ECO:0000313" key="2">
    <source>
        <dbReference type="Proteomes" id="UP001432059"/>
    </source>
</evidence>
<dbReference type="Proteomes" id="UP001432059">
    <property type="component" value="Chromosome"/>
</dbReference>
<dbReference type="KEGG" id="bpor:BPO_0302"/>
<name>A0AAU0EZX0_9FLAO</name>
<sequence>MVIRNIVKDIQTRIFIRKNKKNKVFLGVRFYFG</sequence>
<reference evidence="1" key="1">
    <citation type="submission" date="2023-10" db="EMBL/GenBank/DDBJ databases">
        <title>Characterization and whole genome sequencing of a novel strain of Bergeyella porcorum QD2021 isolated from pig.</title>
        <authorList>
            <person name="Liu G."/>
            <person name="Chen C."/>
            <person name="Han X."/>
        </authorList>
    </citation>
    <scope>NUCLEOTIDE SEQUENCE</scope>
    <source>
        <strain evidence="1">QD2021</strain>
    </source>
</reference>